<dbReference type="Pfam" id="PF07790">
    <property type="entry name" value="Pilin_N"/>
    <property type="match status" value="1"/>
</dbReference>
<evidence type="ECO:0000313" key="4">
    <source>
        <dbReference type="Proteomes" id="UP000198518"/>
    </source>
</evidence>
<evidence type="ECO:0000259" key="2">
    <source>
        <dbReference type="Pfam" id="PF07790"/>
    </source>
</evidence>
<dbReference type="EMBL" id="FOJA01000001">
    <property type="protein sequence ID" value="SEV89323.1"/>
    <property type="molecule type" value="Genomic_DNA"/>
</dbReference>
<evidence type="ECO:0000256" key="1">
    <source>
        <dbReference type="SAM" id="Phobius"/>
    </source>
</evidence>
<keyword evidence="3" id="KW-0966">Cell projection</keyword>
<proteinExistence type="predicted"/>
<keyword evidence="1" id="KW-0472">Membrane</keyword>
<dbReference type="AlphaFoldDB" id="A0A1I0MMB6"/>
<organism evidence="3 4">
    <name type="scientific">Halobacterium jilantaiense</name>
    <dbReference type="NCBI Taxonomy" id="355548"/>
    <lineage>
        <taxon>Archaea</taxon>
        <taxon>Methanobacteriati</taxon>
        <taxon>Methanobacteriota</taxon>
        <taxon>Stenosarchaea group</taxon>
        <taxon>Halobacteria</taxon>
        <taxon>Halobacteriales</taxon>
        <taxon>Halobacteriaceae</taxon>
        <taxon>Halobacterium</taxon>
    </lineage>
</organism>
<accession>A0A1I0MMB6</accession>
<dbReference type="NCBIfam" id="TIGR02537">
    <property type="entry name" value="arch_flag_Nterm"/>
    <property type="match status" value="1"/>
</dbReference>
<reference evidence="3 4" key="1">
    <citation type="submission" date="2016-10" db="EMBL/GenBank/DDBJ databases">
        <authorList>
            <person name="de Groot N.N."/>
        </authorList>
    </citation>
    <scope>NUCLEOTIDE SEQUENCE [LARGE SCALE GENOMIC DNA]</scope>
    <source>
        <strain evidence="3 4">CGMCC 1.5337</strain>
    </source>
</reference>
<protein>
    <submittedName>
        <fullName evidence="3">Flagellin N-terminal-like domain-containing protein</fullName>
    </submittedName>
</protein>
<evidence type="ECO:0000313" key="3">
    <source>
        <dbReference type="EMBL" id="SEV89323.1"/>
    </source>
</evidence>
<dbReference type="InterPro" id="IPR013373">
    <property type="entry name" value="Flagellin/pilin_N_arc"/>
</dbReference>
<name>A0A1I0MMB6_9EURY</name>
<gene>
    <name evidence="3" type="ORF">SAMN04487945_0183</name>
</gene>
<keyword evidence="4" id="KW-1185">Reference proteome</keyword>
<dbReference type="InterPro" id="IPR012859">
    <property type="entry name" value="Pilin_N_archaeal"/>
</dbReference>
<keyword evidence="3" id="KW-0969">Cilium</keyword>
<sequence length="198" mass="20276">MNGSSSRAVSPVIATVLLVAVVVVAAATTAVFVLDISNTIEDPAPVVGQSSGDLTTQDGNGGGIVSITHIAGDTLVAADLEIVVDADAACGKTGRLVNLPAEGDDPDPESEYVRGEDVFDNSANSVSGPIGEAGGEWTPGETVTFRLASSECALTRGDTITVRVVHTPSRTVVIDQSLTVTQFAPNRSLVSPPLRRHA</sequence>
<dbReference type="Proteomes" id="UP000198518">
    <property type="component" value="Unassembled WGS sequence"/>
</dbReference>
<keyword evidence="1" id="KW-1133">Transmembrane helix</keyword>
<feature type="domain" description="Archaeal Type IV pilin N-terminal" evidence="2">
    <location>
        <begin position="7"/>
        <end position="87"/>
    </location>
</feature>
<feature type="transmembrane region" description="Helical" evidence="1">
    <location>
        <begin position="12"/>
        <end position="34"/>
    </location>
</feature>
<keyword evidence="3" id="KW-0282">Flagellum</keyword>
<keyword evidence="1" id="KW-0812">Transmembrane</keyword>